<keyword evidence="7" id="KW-1185">Reference proteome</keyword>
<reference evidence="6 7" key="2">
    <citation type="journal article" date="2014" name="J. Gen. Appl. Microbiol.">
        <title>The early diverging ascomycetous budding yeast Saitoella complicata has three histone deacetylases belonging to the Clr6, Hos2, and Rpd3 lineages.</title>
        <authorList>
            <person name="Nishida H."/>
            <person name="Matsumoto T."/>
            <person name="Kondo S."/>
            <person name="Hamamoto M."/>
            <person name="Yoshikawa H."/>
        </authorList>
    </citation>
    <scope>NUCLEOTIDE SEQUENCE [LARGE SCALE GENOMIC DNA]</scope>
    <source>
        <strain evidence="6 7">NRRL Y-17804</strain>
    </source>
</reference>
<accession>A0A0E9NBV7</accession>
<dbReference type="AlphaFoldDB" id="A0A0E9NBV7"/>
<feature type="region of interest" description="Disordered" evidence="4">
    <location>
        <begin position="87"/>
        <end position="129"/>
    </location>
</feature>
<evidence type="ECO:0000256" key="1">
    <source>
        <dbReference type="ARBA" id="ARBA00005251"/>
    </source>
</evidence>
<dbReference type="Proteomes" id="UP000033140">
    <property type="component" value="Unassembled WGS sequence"/>
</dbReference>
<dbReference type="EMBL" id="BACD03000006">
    <property type="protein sequence ID" value="GAO46860.1"/>
    <property type="molecule type" value="Genomic_DNA"/>
</dbReference>
<dbReference type="PANTHER" id="PTHR21569:SF16">
    <property type="entry name" value="RIBOSOMAL PROTEIN S16"/>
    <property type="match status" value="1"/>
</dbReference>
<dbReference type="GO" id="GO:0022627">
    <property type="term" value="C:cytosolic small ribosomal subunit"/>
    <property type="evidence" value="ECO:0007669"/>
    <property type="project" value="TreeGrafter"/>
</dbReference>
<name>A0A0E9NBV7_SAICN</name>
<feature type="compositionally biased region" description="Low complexity" evidence="4">
    <location>
        <begin position="87"/>
        <end position="113"/>
    </location>
</feature>
<evidence type="ECO:0000313" key="7">
    <source>
        <dbReference type="Proteomes" id="UP000033140"/>
    </source>
</evidence>
<dbReference type="PANTHER" id="PTHR21569">
    <property type="entry name" value="RIBOSOMAL PROTEIN S9"/>
    <property type="match status" value="1"/>
</dbReference>
<comment type="caution">
    <text evidence="6">The sequence shown here is derived from an EMBL/GenBank/DDBJ whole genome shotgun (WGS) entry which is preliminary data.</text>
</comment>
<sequence>MSASVQCFGKKKTATAVAHCKAGRGLLKINGSPIELVQPEILRLKVYEPILIAGVDKFANVDIRVRVSGGGHTSQVLLPRLSSLTTRSSLTSSPRTRSRLPSSSTTVPSWSPTPVAPSPRSSEERVPAPSSRSLTVKAYALCGQPRLRSSELGWTVFGKEKADKNHWATGVFSGLFASMGYIKSKKLHLFAFHTCSFALHLTIAPVLHLLSFHLPSRCTHNCHLYL</sequence>
<keyword evidence="5" id="KW-0472">Membrane</keyword>
<keyword evidence="3" id="KW-0687">Ribonucleoprotein</keyword>
<keyword evidence="5" id="KW-0812">Transmembrane</keyword>
<dbReference type="InterPro" id="IPR000754">
    <property type="entry name" value="Ribosomal_uS9"/>
</dbReference>
<dbReference type="GO" id="GO:0000462">
    <property type="term" value="P:maturation of SSU-rRNA from tricistronic rRNA transcript (SSU-rRNA, 5.8S rRNA, LSU-rRNA)"/>
    <property type="evidence" value="ECO:0007669"/>
    <property type="project" value="TreeGrafter"/>
</dbReference>
<evidence type="ECO:0000256" key="5">
    <source>
        <dbReference type="SAM" id="Phobius"/>
    </source>
</evidence>
<dbReference type="InterPro" id="IPR020568">
    <property type="entry name" value="Ribosomal_Su5_D2-typ_SF"/>
</dbReference>
<proteinExistence type="inferred from homology"/>
<evidence type="ECO:0000256" key="3">
    <source>
        <dbReference type="ARBA" id="ARBA00023274"/>
    </source>
</evidence>
<evidence type="ECO:0008006" key="8">
    <source>
        <dbReference type="Google" id="ProtNLM"/>
    </source>
</evidence>
<dbReference type="GO" id="GO:0003723">
    <property type="term" value="F:RNA binding"/>
    <property type="evidence" value="ECO:0007669"/>
    <property type="project" value="TreeGrafter"/>
</dbReference>
<reference evidence="6 7" key="1">
    <citation type="journal article" date="2011" name="J. Gen. Appl. Microbiol.">
        <title>Draft genome sequencing of the enigmatic yeast Saitoella complicata.</title>
        <authorList>
            <person name="Nishida H."/>
            <person name="Hamamoto M."/>
            <person name="Sugiyama J."/>
        </authorList>
    </citation>
    <scope>NUCLEOTIDE SEQUENCE [LARGE SCALE GENOMIC DNA]</scope>
    <source>
        <strain evidence="6 7">NRRL Y-17804</strain>
    </source>
</reference>
<evidence type="ECO:0000256" key="4">
    <source>
        <dbReference type="SAM" id="MobiDB-lite"/>
    </source>
</evidence>
<gene>
    <name evidence="6" type="ORF">G7K_1078-t1</name>
</gene>
<dbReference type="GO" id="GO:0003735">
    <property type="term" value="F:structural constituent of ribosome"/>
    <property type="evidence" value="ECO:0007669"/>
    <property type="project" value="InterPro"/>
</dbReference>
<dbReference type="GO" id="GO:0006412">
    <property type="term" value="P:translation"/>
    <property type="evidence" value="ECO:0007669"/>
    <property type="project" value="InterPro"/>
</dbReference>
<comment type="similarity">
    <text evidence="1">Belongs to the universal ribosomal protein uS9 family.</text>
</comment>
<dbReference type="InterPro" id="IPR014721">
    <property type="entry name" value="Ribsml_uS5_D2-typ_fold_subgr"/>
</dbReference>
<dbReference type="STRING" id="698492.A0A0E9NBV7"/>
<reference evidence="6 7" key="3">
    <citation type="journal article" date="2015" name="Genome Announc.">
        <title>Draft Genome Sequence of the Archiascomycetous Yeast Saitoella complicata.</title>
        <authorList>
            <person name="Yamauchi K."/>
            <person name="Kondo S."/>
            <person name="Hamamoto M."/>
            <person name="Takahashi Y."/>
            <person name="Ogura Y."/>
            <person name="Hayashi T."/>
            <person name="Nishida H."/>
        </authorList>
    </citation>
    <scope>NUCLEOTIDE SEQUENCE [LARGE SCALE GENOMIC DNA]</scope>
    <source>
        <strain evidence="6 7">NRRL Y-17804</strain>
    </source>
</reference>
<evidence type="ECO:0000256" key="2">
    <source>
        <dbReference type="ARBA" id="ARBA00022980"/>
    </source>
</evidence>
<organism evidence="6 7">
    <name type="scientific">Saitoella complicata (strain BCRC 22490 / CBS 7301 / JCM 7358 / NBRC 10748 / NRRL Y-17804)</name>
    <dbReference type="NCBI Taxonomy" id="698492"/>
    <lineage>
        <taxon>Eukaryota</taxon>
        <taxon>Fungi</taxon>
        <taxon>Dikarya</taxon>
        <taxon>Ascomycota</taxon>
        <taxon>Taphrinomycotina</taxon>
        <taxon>Taphrinomycotina incertae sedis</taxon>
        <taxon>Saitoella</taxon>
    </lineage>
</organism>
<keyword evidence="5" id="KW-1133">Transmembrane helix</keyword>
<dbReference type="Pfam" id="PF00380">
    <property type="entry name" value="Ribosomal_S9"/>
    <property type="match status" value="1"/>
</dbReference>
<dbReference type="Gene3D" id="3.30.230.10">
    <property type="match status" value="1"/>
</dbReference>
<protein>
    <recommendedName>
        <fullName evidence="8">40S ribosomal protein S16</fullName>
    </recommendedName>
</protein>
<dbReference type="SUPFAM" id="SSF54211">
    <property type="entry name" value="Ribosomal protein S5 domain 2-like"/>
    <property type="match status" value="1"/>
</dbReference>
<feature type="transmembrane region" description="Helical" evidence="5">
    <location>
        <begin position="187"/>
        <end position="207"/>
    </location>
</feature>
<evidence type="ECO:0000313" key="6">
    <source>
        <dbReference type="EMBL" id="GAO46860.1"/>
    </source>
</evidence>
<keyword evidence="2" id="KW-0689">Ribosomal protein</keyword>